<name>A0A225AGD6_TALAT</name>
<evidence type="ECO:0000256" key="4">
    <source>
        <dbReference type="ARBA" id="ARBA00022884"/>
    </source>
</evidence>
<dbReference type="GO" id="GO:0003723">
    <property type="term" value="F:RNA binding"/>
    <property type="evidence" value="ECO:0007669"/>
    <property type="project" value="UniProtKB-UniRule"/>
</dbReference>
<keyword evidence="10" id="KW-1185">Reference proteome</keyword>
<evidence type="ECO:0000313" key="10">
    <source>
        <dbReference type="Proteomes" id="UP000214365"/>
    </source>
</evidence>
<dbReference type="PROSITE" id="PS50137">
    <property type="entry name" value="DS_RBD"/>
    <property type="match status" value="1"/>
</dbReference>
<dbReference type="GeneID" id="31007462"/>
<keyword evidence="2" id="KW-0255">Endonuclease</keyword>
<dbReference type="GO" id="GO:0005654">
    <property type="term" value="C:nucleoplasm"/>
    <property type="evidence" value="ECO:0007669"/>
    <property type="project" value="TreeGrafter"/>
</dbReference>
<dbReference type="GO" id="GO:0004525">
    <property type="term" value="F:ribonuclease III activity"/>
    <property type="evidence" value="ECO:0007669"/>
    <property type="project" value="InterPro"/>
</dbReference>
<evidence type="ECO:0000259" key="7">
    <source>
        <dbReference type="PROSITE" id="PS50137"/>
    </source>
</evidence>
<protein>
    <recommendedName>
        <fullName evidence="11">RNase III domain-containing protein</fullName>
    </recommendedName>
</protein>
<dbReference type="EMBL" id="LFMY01000012">
    <property type="protein sequence ID" value="OKL57174.1"/>
    <property type="molecule type" value="Genomic_DNA"/>
</dbReference>
<feature type="domain" description="DRBM" evidence="7">
    <location>
        <begin position="240"/>
        <end position="322"/>
    </location>
</feature>
<sequence>MGSKRYHTEGSFDPNKRVKRNRHDELPMDHGSTLVQQLKDVVDQMVSHPQLLQDYPGGADIAKMATQLHTTLNKRENTPTRSTARLQLHDASLPEPPFIRDPSLVKAVFTHPGAPTNAAAKGQEINYDRLEVLGDAYVEVIATRLIWDQFKDVPPGRMSQIREDLVKNETLAGFATQYGFDGRVSAPEDQRMQPKRWLKIRADVFEAYVAAVVLSNPGDGFGMVEKWLGQLWQPRLSHVQPVQSVLKYKEKLAKKVMGKGIKLRYVEEKPPKQLDGGMQTFYIGVYLTGWGWHDQHLGSGSGLNKASAGDQAAERALHNVPLIDEVAAAKVAYDKQASKRDM</sequence>
<dbReference type="PANTHER" id="PTHR11207:SF0">
    <property type="entry name" value="RIBONUCLEASE 3"/>
    <property type="match status" value="1"/>
</dbReference>
<dbReference type="SMART" id="SM00535">
    <property type="entry name" value="RIBOc"/>
    <property type="match status" value="1"/>
</dbReference>
<dbReference type="GO" id="GO:0006364">
    <property type="term" value="P:rRNA processing"/>
    <property type="evidence" value="ECO:0007669"/>
    <property type="project" value="TreeGrafter"/>
</dbReference>
<evidence type="ECO:0008006" key="11">
    <source>
        <dbReference type="Google" id="ProtNLM"/>
    </source>
</evidence>
<dbReference type="SUPFAM" id="SSF54768">
    <property type="entry name" value="dsRNA-binding domain-like"/>
    <property type="match status" value="1"/>
</dbReference>
<accession>A0A225AGD6</accession>
<dbReference type="RefSeq" id="XP_020117295.1">
    <property type="nucleotide sequence ID" value="XM_020262629.1"/>
</dbReference>
<evidence type="ECO:0000256" key="5">
    <source>
        <dbReference type="PROSITE-ProRule" id="PRU00266"/>
    </source>
</evidence>
<dbReference type="PANTHER" id="PTHR11207">
    <property type="entry name" value="RIBONUCLEASE III"/>
    <property type="match status" value="1"/>
</dbReference>
<dbReference type="PROSITE" id="PS50142">
    <property type="entry name" value="RNASE_3_2"/>
    <property type="match status" value="1"/>
</dbReference>
<dbReference type="STRING" id="1441469.A0A225AGD6"/>
<keyword evidence="3" id="KW-0378">Hydrolase</keyword>
<evidence type="ECO:0000259" key="8">
    <source>
        <dbReference type="PROSITE" id="PS50142"/>
    </source>
</evidence>
<dbReference type="Gene3D" id="3.30.160.20">
    <property type="match status" value="1"/>
</dbReference>
<reference evidence="9 10" key="1">
    <citation type="submission" date="2015-06" db="EMBL/GenBank/DDBJ databases">
        <title>Talaromyces atroroseus IBT 11181 draft genome.</title>
        <authorList>
            <person name="Rasmussen K.B."/>
            <person name="Rasmussen S."/>
            <person name="Petersen B."/>
            <person name="Sicheritz-Ponten T."/>
            <person name="Mortensen U.H."/>
            <person name="Thrane U."/>
        </authorList>
    </citation>
    <scope>NUCLEOTIDE SEQUENCE [LARGE SCALE GENOMIC DNA]</scope>
    <source>
        <strain evidence="9 10">IBT 11181</strain>
    </source>
</reference>
<evidence type="ECO:0000256" key="3">
    <source>
        <dbReference type="ARBA" id="ARBA00022801"/>
    </source>
</evidence>
<organism evidence="9 10">
    <name type="scientific">Talaromyces atroroseus</name>
    <dbReference type="NCBI Taxonomy" id="1441469"/>
    <lineage>
        <taxon>Eukaryota</taxon>
        <taxon>Fungi</taxon>
        <taxon>Dikarya</taxon>
        <taxon>Ascomycota</taxon>
        <taxon>Pezizomycotina</taxon>
        <taxon>Eurotiomycetes</taxon>
        <taxon>Eurotiomycetidae</taxon>
        <taxon>Eurotiales</taxon>
        <taxon>Trichocomaceae</taxon>
        <taxon>Talaromyces</taxon>
        <taxon>Talaromyces sect. Trachyspermi</taxon>
    </lineage>
</organism>
<dbReference type="AlphaFoldDB" id="A0A225AGD6"/>
<evidence type="ECO:0000256" key="2">
    <source>
        <dbReference type="ARBA" id="ARBA00022759"/>
    </source>
</evidence>
<dbReference type="GO" id="GO:0034475">
    <property type="term" value="P:U4 snRNA 3'-end processing"/>
    <property type="evidence" value="ECO:0007669"/>
    <property type="project" value="TreeGrafter"/>
</dbReference>
<keyword evidence="4 5" id="KW-0694">RNA-binding</keyword>
<dbReference type="Proteomes" id="UP000214365">
    <property type="component" value="Unassembled WGS sequence"/>
</dbReference>
<gene>
    <name evidence="9" type="ORF">UA08_07706</name>
</gene>
<dbReference type="Pfam" id="PF00636">
    <property type="entry name" value="Ribonuclease_3"/>
    <property type="match status" value="1"/>
</dbReference>
<feature type="region of interest" description="Disordered" evidence="6">
    <location>
        <begin position="1"/>
        <end position="28"/>
    </location>
</feature>
<keyword evidence="1" id="KW-0540">Nuclease</keyword>
<comment type="caution">
    <text evidence="9">The sequence shown here is derived from an EMBL/GenBank/DDBJ whole genome shotgun (WGS) entry which is preliminary data.</text>
</comment>
<evidence type="ECO:0000256" key="1">
    <source>
        <dbReference type="ARBA" id="ARBA00022722"/>
    </source>
</evidence>
<dbReference type="Gene3D" id="1.10.1520.10">
    <property type="entry name" value="Ribonuclease III domain"/>
    <property type="match status" value="1"/>
</dbReference>
<dbReference type="GO" id="GO:0006369">
    <property type="term" value="P:termination of RNA polymerase II transcription"/>
    <property type="evidence" value="ECO:0007669"/>
    <property type="project" value="TreeGrafter"/>
</dbReference>
<dbReference type="CDD" id="cd00593">
    <property type="entry name" value="RIBOc"/>
    <property type="match status" value="1"/>
</dbReference>
<evidence type="ECO:0000313" key="9">
    <source>
        <dbReference type="EMBL" id="OKL57174.1"/>
    </source>
</evidence>
<feature type="domain" description="RNase III" evidence="8">
    <location>
        <begin position="99"/>
        <end position="217"/>
    </location>
</feature>
<dbReference type="InterPro" id="IPR014720">
    <property type="entry name" value="dsRBD_dom"/>
</dbReference>
<proteinExistence type="predicted"/>
<evidence type="ECO:0000256" key="6">
    <source>
        <dbReference type="SAM" id="MobiDB-lite"/>
    </source>
</evidence>
<dbReference type="SUPFAM" id="SSF69065">
    <property type="entry name" value="RNase III domain-like"/>
    <property type="match status" value="1"/>
</dbReference>
<dbReference type="InterPro" id="IPR000999">
    <property type="entry name" value="RNase_III_dom"/>
</dbReference>
<dbReference type="OrthoDB" id="2392202at2759"/>
<dbReference type="InterPro" id="IPR036389">
    <property type="entry name" value="RNase_III_sf"/>
</dbReference>